<dbReference type="KEGG" id="rpm:RSPPHO_01773"/>
<organism evidence="4 5">
    <name type="scientific">Pararhodospirillum photometricum DSM 122</name>
    <dbReference type="NCBI Taxonomy" id="1150469"/>
    <lineage>
        <taxon>Bacteria</taxon>
        <taxon>Pseudomonadati</taxon>
        <taxon>Pseudomonadota</taxon>
        <taxon>Alphaproteobacteria</taxon>
        <taxon>Rhodospirillales</taxon>
        <taxon>Rhodospirillaceae</taxon>
        <taxon>Pararhodospirillum</taxon>
    </lineage>
</organism>
<gene>
    <name evidence="4" type="ORF">RSPPHO_01773</name>
</gene>
<evidence type="ECO:0000313" key="5">
    <source>
        <dbReference type="Proteomes" id="UP000033220"/>
    </source>
</evidence>
<dbReference type="PANTHER" id="PTHR31793">
    <property type="entry name" value="4-HYDROXYBENZOYL-COA THIOESTERASE FAMILY MEMBER"/>
    <property type="match status" value="1"/>
</dbReference>
<dbReference type="EMBL" id="HE663493">
    <property type="protein sequence ID" value="CCG08399.1"/>
    <property type="molecule type" value="Genomic_DNA"/>
</dbReference>
<dbReference type="Pfam" id="PF03061">
    <property type="entry name" value="4HBT"/>
    <property type="match status" value="1"/>
</dbReference>
<dbReference type="eggNOG" id="COG0824">
    <property type="taxonomic scope" value="Bacteria"/>
</dbReference>
<dbReference type="PATRIC" id="fig|1150469.3.peg.2003"/>
<keyword evidence="2" id="KW-0378">Hydrolase</keyword>
<evidence type="ECO:0000313" key="4">
    <source>
        <dbReference type="EMBL" id="CCG08399.1"/>
    </source>
</evidence>
<dbReference type="Gene3D" id="3.10.129.10">
    <property type="entry name" value="Hotdog Thioesterase"/>
    <property type="match status" value="1"/>
</dbReference>
<keyword evidence="5" id="KW-1185">Reference proteome</keyword>
<feature type="domain" description="Thioesterase" evidence="3">
    <location>
        <begin position="55"/>
        <end position="139"/>
    </location>
</feature>
<dbReference type="GO" id="GO:0047617">
    <property type="term" value="F:fatty acyl-CoA hydrolase activity"/>
    <property type="evidence" value="ECO:0007669"/>
    <property type="project" value="TreeGrafter"/>
</dbReference>
<dbReference type="NCBIfam" id="TIGR00051">
    <property type="entry name" value="YbgC/FadM family acyl-CoA thioesterase"/>
    <property type="match status" value="1"/>
</dbReference>
<name>H6SK84_PARPM</name>
<reference evidence="4 5" key="1">
    <citation type="submission" date="2012-02" db="EMBL/GenBank/DDBJ databases">
        <title>Shotgun genome sequence of Phaeospirillum photometricum DSM 122.</title>
        <authorList>
            <person name="Duquesne K."/>
            <person name="Sturgis J."/>
        </authorList>
    </citation>
    <scope>NUCLEOTIDE SEQUENCE [LARGE SCALE GENOMIC DNA]</scope>
    <source>
        <strain evidence="5">DSM122</strain>
    </source>
</reference>
<dbReference type="Proteomes" id="UP000033220">
    <property type="component" value="Chromosome DSM 122"/>
</dbReference>
<dbReference type="InterPro" id="IPR008272">
    <property type="entry name" value="HB-CoA_thioesterase_AS"/>
</dbReference>
<comment type="similarity">
    <text evidence="1">Belongs to the 4-hydroxybenzoyl-CoA thioesterase family.</text>
</comment>
<dbReference type="PROSITE" id="PS01328">
    <property type="entry name" value="4HBCOA_THIOESTERASE"/>
    <property type="match status" value="1"/>
</dbReference>
<dbReference type="CDD" id="cd00586">
    <property type="entry name" value="4HBT"/>
    <property type="match status" value="1"/>
</dbReference>
<dbReference type="STRING" id="1150469.RSPPHO_01773"/>
<dbReference type="PANTHER" id="PTHR31793:SF37">
    <property type="entry name" value="ACYL-COA THIOESTER HYDROLASE YBGC"/>
    <property type="match status" value="1"/>
</dbReference>
<proteinExistence type="inferred from homology"/>
<dbReference type="InterPro" id="IPR006683">
    <property type="entry name" value="Thioestr_dom"/>
</dbReference>
<evidence type="ECO:0000259" key="3">
    <source>
        <dbReference type="Pfam" id="PF03061"/>
    </source>
</evidence>
<dbReference type="FunFam" id="3.10.129.10:FF:000004">
    <property type="entry name" value="Tol-pal system-associated acyl-CoA thioesterase"/>
    <property type="match status" value="1"/>
</dbReference>
<dbReference type="SUPFAM" id="SSF54637">
    <property type="entry name" value="Thioesterase/thiol ester dehydrase-isomerase"/>
    <property type="match status" value="1"/>
</dbReference>
<sequence>MRGVTWAWRLRRPPMPPRPRRAKASTPDPLPPSGVWRDGVHLYPVRVHWENTDAGGIVYHSQYLNFAERARTEMLRLLGLAQRDLMDQEGLAFAVARLSLDYRRPARLDDALTVETRIVHVGGALLDLDQRLRRGPQELTRLAVRVACLALASGAPARLPASVRALLTGPDQDGRLVNRTDDGTPHR</sequence>
<evidence type="ECO:0000256" key="2">
    <source>
        <dbReference type="ARBA" id="ARBA00022801"/>
    </source>
</evidence>
<accession>H6SK84</accession>
<dbReference type="AlphaFoldDB" id="H6SK84"/>
<dbReference type="HOGENOM" id="CLU_101141_7_0_5"/>
<evidence type="ECO:0000256" key="1">
    <source>
        <dbReference type="ARBA" id="ARBA00005953"/>
    </source>
</evidence>
<dbReference type="InterPro" id="IPR050563">
    <property type="entry name" value="4-hydroxybenzoyl-CoA_TE"/>
</dbReference>
<dbReference type="InterPro" id="IPR006684">
    <property type="entry name" value="YbgC/YbaW"/>
</dbReference>
<protein>
    <submittedName>
        <fullName evidence="4">4-hydroxybenzoyl-CoA thioesterase</fullName>
    </submittedName>
</protein>
<dbReference type="InterPro" id="IPR029069">
    <property type="entry name" value="HotDog_dom_sf"/>
</dbReference>